<comment type="similarity">
    <text evidence="2">Belongs to the MoaB/Mog family.</text>
</comment>
<name>A0ABS2T015_9BACI</name>
<accession>A0ABS2T015</accession>
<reference evidence="4" key="1">
    <citation type="submission" date="2021-01" db="EMBL/GenBank/DDBJ databases">
        <title>Genomic Encyclopedia of Type Strains, Phase IV (KMG-IV): sequencing the most valuable type-strain genomes for metagenomic binning, comparative biology and taxonomic classification.</title>
        <authorList>
            <person name="Goeker M."/>
        </authorList>
    </citation>
    <scope>NUCLEOTIDE SEQUENCE</scope>
    <source>
        <strain evidence="4">DSM 21943</strain>
    </source>
</reference>
<dbReference type="CDD" id="cd00886">
    <property type="entry name" value="MogA_MoaB"/>
    <property type="match status" value="1"/>
</dbReference>
<keyword evidence="5" id="KW-1185">Reference proteome</keyword>
<comment type="function">
    <text evidence="2">May be involved in the biosynthesis of molybdopterin.</text>
</comment>
<sequence length="162" mass="17645">MHHSTDLNKVCVAVLTLSDTRNKEEDKSGQYIQATLSTQHIVSSYQLIPDDADQLTSVLNEWSVNPNIHAIICNGGTGMSKRDITYATISALIEKEMFGFGEAFRHKSFQAVGARGMLSNAIAGVYKDTAIFALPGSVNAVTLALDELIMPILPHFVGELHK</sequence>
<evidence type="ECO:0000256" key="1">
    <source>
        <dbReference type="ARBA" id="ARBA00015262"/>
    </source>
</evidence>
<feature type="domain" description="MoaB/Mog" evidence="3">
    <location>
        <begin position="13"/>
        <end position="156"/>
    </location>
</feature>
<dbReference type="PANTHER" id="PTHR43232:SF2">
    <property type="entry name" value="MOLYBDENUM COFACTOR BIOSYNTHESIS PROTEIN B"/>
    <property type="match status" value="1"/>
</dbReference>
<protein>
    <recommendedName>
        <fullName evidence="1 2">Molybdenum cofactor biosynthesis protein B</fullName>
    </recommendedName>
</protein>
<dbReference type="Gene3D" id="3.40.980.10">
    <property type="entry name" value="MoaB/Mog-like domain"/>
    <property type="match status" value="1"/>
</dbReference>
<dbReference type="InterPro" id="IPR001453">
    <property type="entry name" value="MoaB/Mog_dom"/>
</dbReference>
<dbReference type="Pfam" id="PF00994">
    <property type="entry name" value="MoCF_biosynth"/>
    <property type="match status" value="1"/>
</dbReference>
<dbReference type="SMART" id="SM00852">
    <property type="entry name" value="MoCF_biosynth"/>
    <property type="match status" value="1"/>
</dbReference>
<proteinExistence type="inferred from homology"/>
<keyword evidence="2" id="KW-0501">Molybdenum cofactor biosynthesis</keyword>
<dbReference type="EMBL" id="JAFBCV010000022">
    <property type="protein sequence ID" value="MBM7841128.1"/>
    <property type="molecule type" value="Genomic_DNA"/>
</dbReference>
<dbReference type="RefSeq" id="WP_204469086.1">
    <property type="nucleotide sequence ID" value="NZ_JAFBCV010000022.1"/>
</dbReference>
<comment type="pathway">
    <text evidence="2">Cofactor biosynthesis; molybdopterin biosynthesis.</text>
</comment>
<evidence type="ECO:0000256" key="2">
    <source>
        <dbReference type="PIRNR" id="PIRNR006443"/>
    </source>
</evidence>
<dbReference type="InterPro" id="IPR036425">
    <property type="entry name" value="MoaB/Mog-like_dom_sf"/>
</dbReference>
<gene>
    <name evidence="4" type="ORF">JOC54_004428</name>
</gene>
<dbReference type="PIRSF" id="PIRSF006443">
    <property type="entry name" value="MoaB"/>
    <property type="match status" value="1"/>
</dbReference>
<dbReference type="NCBIfam" id="TIGR00177">
    <property type="entry name" value="molyb_syn"/>
    <property type="match status" value="1"/>
</dbReference>
<evidence type="ECO:0000313" key="4">
    <source>
        <dbReference type="EMBL" id="MBM7841128.1"/>
    </source>
</evidence>
<comment type="caution">
    <text evidence="4">The sequence shown here is derived from an EMBL/GenBank/DDBJ whole genome shotgun (WGS) entry which is preliminary data.</text>
</comment>
<organism evidence="4 5">
    <name type="scientific">Shouchella xiaoxiensis</name>
    <dbReference type="NCBI Taxonomy" id="766895"/>
    <lineage>
        <taxon>Bacteria</taxon>
        <taxon>Bacillati</taxon>
        <taxon>Bacillota</taxon>
        <taxon>Bacilli</taxon>
        <taxon>Bacillales</taxon>
        <taxon>Bacillaceae</taxon>
        <taxon>Shouchella</taxon>
    </lineage>
</organism>
<evidence type="ECO:0000313" key="5">
    <source>
        <dbReference type="Proteomes" id="UP001179280"/>
    </source>
</evidence>
<dbReference type="SUPFAM" id="SSF53218">
    <property type="entry name" value="Molybdenum cofactor biosynthesis proteins"/>
    <property type="match status" value="1"/>
</dbReference>
<dbReference type="Proteomes" id="UP001179280">
    <property type="component" value="Unassembled WGS sequence"/>
</dbReference>
<dbReference type="PANTHER" id="PTHR43232">
    <property type="entry name" value="MOLYBDENUM COFACTOR BIOSYNTHESIS PROTEIN B"/>
    <property type="match status" value="1"/>
</dbReference>
<dbReference type="InterPro" id="IPR012245">
    <property type="entry name" value="MoaB"/>
</dbReference>
<evidence type="ECO:0000259" key="3">
    <source>
        <dbReference type="SMART" id="SM00852"/>
    </source>
</evidence>